<dbReference type="OrthoDB" id="320638at2157"/>
<dbReference type="RefSeq" id="WP_090616184.1">
    <property type="nucleotide sequence ID" value="NZ_FOFD01000002.1"/>
</dbReference>
<evidence type="ECO:0000256" key="1">
    <source>
        <dbReference type="SAM" id="MobiDB-lite"/>
    </source>
</evidence>
<evidence type="ECO:0000313" key="3">
    <source>
        <dbReference type="Proteomes" id="UP000199114"/>
    </source>
</evidence>
<organism evidence="2 3">
    <name type="scientific">Natrinema salaciae</name>
    <dbReference type="NCBI Taxonomy" id="1186196"/>
    <lineage>
        <taxon>Archaea</taxon>
        <taxon>Methanobacteriati</taxon>
        <taxon>Methanobacteriota</taxon>
        <taxon>Stenosarchaea group</taxon>
        <taxon>Halobacteria</taxon>
        <taxon>Halobacteriales</taxon>
        <taxon>Natrialbaceae</taxon>
        <taxon>Natrinema</taxon>
    </lineage>
</organism>
<sequence>MSEETDVRPEDALEVAQRALERIDELAGCVVELEALLEDSAGAAIDHDDRDGVEQRREDLIGLTYDRVQRLRFRSENDAQLRQLDHPASPRSVPASQFTGSLVAYHAPGPEE</sequence>
<dbReference type="Proteomes" id="UP000199114">
    <property type="component" value="Unassembled WGS sequence"/>
</dbReference>
<name>A0A1H9FQ95_9EURY</name>
<proteinExistence type="predicted"/>
<gene>
    <name evidence="2" type="ORF">SAMN04489841_1646</name>
</gene>
<feature type="region of interest" description="Disordered" evidence="1">
    <location>
        <begin position="81"/>
        <end position="112"/>
    </location>
</feature>
<keyword evidence="3" id="KW-1185">Reference proteome</keyword>
<evidence type="ECO:0000313" key="2">
    <source>
        <dbReference type="EMBL" id="SEQ40067.1"/>
    </source>
</evidence>
<reference evidence="3" key="1">
    <citation type="submission" date="2016-10" db="EMBL/GenBank/DDBJ databases">
        <authorList>
            <person name="Varghese N."/>
            <person name="Submissions S."/>
        </authorList>
    </citation>
    <scope>NUCLEOTIDE SEQUENCE [LARGE SCALE GENOMIC DNA]</scope>
    <source>
        <strain evidence="3">DSM 25055</strain>
    </source>
</reference>
<dbReference type="AlphaFoldDB" id="A0A1H9FQ95"/>
<dbReference type="EMBL" id="FOFD01000002">
    <property type="protein sequence ID" value="SEQ40067.1"/>
    <property type="molecule type" value="Genomic_DNA"/>
</dbReference>
<accession>A0A1H9FQ95</accession>
<protein>
    <submittedName>
        <fullName evidence="2">Uncharacterized protein</fullName>
    </submittedName>
</protein>